<keyword evidence="2" id="KW-1185">Reference proteome</keyword>
<evidence type="ECO:0000313" key="2">
    <source>
        <dbReference type="Proteomes" id="UP001239111"/>
    </source>
</evidence>
<protein>
    <submittedName>
        <fullName evidence="1">Uncharacterized protein</fullName>
    </submittedName>
</protein>
<accession>A0ACC2PCY2</accession>
<dbReference type="EMBL" id="CM056742">
    <property type="protein sequence ID" value="KAJ8680666.1"/>
    <property type="molecule type" value="Genomic_DNA"/>
</dbReference>
<name>A0ACC2PCY2_9HYME</name>
<proteinExistence type="predicted"/>
<dbReference type="Proteomes" id="UP001239111">
    <property type="component" value="Chromosome 2"/>
</dbReference>
<sequence length="684" mass="74116">MSAMADNRDDSNGAVTFVAQELSDTDLSSLAMGNSDQFMSSDYETLASIEAQLECMNAEEVMATDEGPIINETIESESVLPDVEMTEVSDDIHGDEIIYGTDNQSVLTKMVLANPASQGSQQVLIASPSSDGQIGQTIKLLSSTASTLGSPTKITFAQAQQMGLIPTSPNKIQHILPSTVNKQAGLVMNKMYQSTTAQPAKLSLYSSVPKSPTKILPAPPVSGQARSSTSQSISLSSTNKIMQQNAQKVIIRQNSFKSAAIGSSPIIRIPGNQTITSNQIHSIQVPGRQVQYVRFVNTPPATTTNVMTVGKSKTPVSLQSANVTQKSNNQQQVLKVMPINSNSSQPLRNVAPKLPSTSAGQRLIIPASTTIGAHSNTLTIPASALSQFTSGQAVFTGNSNIVVLPPQYLQQQAEEVGSITPRPLPSTAVLNTSQGSQSSLNLSGGSSESRASKSFNSDANGIRPRKPCNCTKSQCLKLYCDCFANGEFCHMCNCNNCSNNLDNEEERQRAIRSCLERNPNAFRPKIGKGRDTGEDIRRHNKGCNCKRSGCLKNYCECYEAKIPCSDNCKCVGCRNTEEPLDKKLLKELTDAVEVRTQMNLNKSKMPRFHDTTFRPPALSNTGSRQPFNFLTDKVVEMTCQCLIAQAEEAERNMFDDEASQKLIIEEFGRCLKEIIESAHKAEAT</sequence>
<organism evidence="1 2">
    <name type="scientific">Eretmocerus hayati</name>
    <dbReference type="NCBI Taxonomy" id="131215"/>
    <lineage>
        <taxon>Eukaryota</taxon>
        <taxon>Metazoa</taxon>
        <taxon>Ecdysozoa</taxon>
        <taxon>Arthropoda</taxon>
        <taxon>Hexapoda</taxon>
        <taxon>Insecta</taxon>
        <taxon>Pterygota</taxon>
        <taxon>Neoptera</taxon>
        <taxon>Endopterygota</taxon>
        <taxon>Hymenoptera</taxon>
        <taxon>Apocrita</taxon>
        <taxon>Proctotrupomorpha</taxon>
        <taxon>Chalcidoidea</taxon>
        <taxon>Aphelinidae</taxon>
        <taxon>Aphelininae</taxon>
        <taxon>Eretmocerus</taxon>
    </lineage>
</organism>
<comment type="caution">
    <text evidence="1">The sequence shown here is derived from an EMBL/GenBank/DDBJ whole genome shotgun (WGS) entry which is preliminary data.</text>
</comment>
<gene>
    <name evidence="1" type="ORF">QAD02_016453</name>
</gene>
<evidence type="ECO:0000313" key="1">
    <source>
        <dbReference type="EMBL" id="KAJ8680666.1"/>
    </source>
</evidence>
<reference evidence="1" key="1">
    <citation type="submission" date="2023-04" db="EMBL/GenBank/DDBJ databases">
        <title>A chromosome-level genome assembly of the parasitoid wasp Eretmocerus hayati.</title>
        <authorList>
            <person name="Zhong Y."/>
            <person name="Liu S."/>
            <person name="Liu Y."/>
        </authorList>
    </citation>
    <scope>NUCLEOTIDE SEQUENCE</scope>
    <source>
        <strain evidence="1">ZJU_SS_LIU_2023</strain>
    </source>
</reference>